<dbReference type="InterPro" id="IPR016071">
    <property type="entry name" value="Staphylococal_nuclease_OB-fold"/>
</dbReference>
<organism evidence="2 3">
    <name type="scientific">Hypericibacter adhaerens</name>
    <dbReference type="NCBI Taxonomy" id="2602016"/>
    <lineage>
        <taxon>Bacteria</taxon>
        <taxon>Pseudomonadati</taxon>
        <taxon>Pseudomonadota</taxon>
        <taxon>Alphaproteobacteria</taxon>
        <taxon>Rhodospirillales</taxon>
        <taxon>Dongiaceae</taxon>
        <taxon>Hypericibacter</taxon>
    </lineage>
</organism>
<keyword evidence="3" id="KW-1185">Reference proteome</keyword>
<dbReference type="SMART" id="SM00318">
    <property type="entry name" value="SNc"/>
    <property type="match status" value="1"/>
</dbReference>
<dbReference type="Gene3D" id="2.40.50.90">
    <property type="match status" value="1"/>
</dbReference>
<proteinExistence type="predicted"/>
<name>A0A5J6N0X6_9PROT</name>
<dbReference type="KEGG" id="hadh:FRZ61_21400"/>
<dbReference type="EMBL" id="CP042582">
    <property type="protein sequence ID" value="QEX22210.1"/>
    <property type="molecule type" value="Genomic_DNA"/>
</dbReference>
<gene>
    <name evidence="2" type="ORF">FRZ61_21400</name>
</gene>
<sequence length="156" mass="16982">MTPLLLAALPSPPNPARAETLAGSAIVIDGRTIEVDGQAVRLLDLDAPAIGQHCRDATGADYGCGERAAAALSDHLHQRKVSCDWAFQDREGRRLGRCTLAGKDVALWLIRQGWGLPDRDCKCEAYREVAGQAKAKHLGLWAGSFDMPWIWRQPSP</sequence>
<dbReference type="InterPro" id="IPR035437">
    <property type="entry name" value="SNase_OB-fold_sf"/>
</dbReference>
<evidence type="ECO:0000259" key="1">
    <source>
        <dbReference type="PROSITE" id="PS50830"/>
    </source>
</evidence>
<protein>
    <recommendedName>
        <fullName evidence="1">TNase-like domain-containing protein</fullName>
    </recommendedName>
</protein>
<dbReference type="Proteomes" id="UP000325797">
    <property type="component" value="Chromosome"/>
</dbReference>
<accession>A0A5J6N0X6</accession>
<dbReference type="SUPFAM" id="SSF50199">
    <property type="entry name" value="Staphylococcal nuclease"/>
    <property type="match status" value="1"/>
</dbReference>
<evidence type="ECO:0000313" key="3">
    <source>
        <dbReference type="Proteomes" id="UP000325797"/>
    </source>
</evidence>
<dbReference type="AlphaFoldDB" id="A0A5J6N0X6"/>
<feature type="domain" description="TNase-like" evidence="1">
    <location>
        <begin position="18"/>
        <end position="143"/>
    </location>
</feature>
<reference evidence="2 3" key="1">
    <citation type="submission" date="2019-08" db="EMBL/GenBank/DDBJ databases">
        <title>Hyperibacter terrae gen. nov., sp. nov. and Hyperibacter viscosus sp. nov., two new members in the family Rhodospirillaceae isolated from the rhizosphere of Hypericum perforatum.</title>
        <authorList>
            <person name="Noviana Z."/>
        </authorList>
    </citation>
    <scope>NUCLEOTIDE SEQUENCE [LARGE SCALE GENOMIC DNA]</scope>
    <source>
        <strain evidence="2 3">R5959</strain>
    </source>
</reference>
<evidence type="ECO:0000313" key="2">
    <source>
        <dbReference type="EMBL" id="QEX22210.1"/>
    </source>
</evidence>
<dbReference type="RefSeq" id="WP_191909392.1">
    <property type="nucleotide sequence ID" value="NZ_CP042582.1"/>
</dbReference>
<dbReference type="PROSITE" id="PS50830">
    <property type="entry name" value="TNASE_3"/>
    <property type="match status" value="1"/>
</dbReference>
<dbReference type="Pfam" id="PF00565">
    <property type="entry name" value="SNase"/>
    <property type="match status" value="1"/>
</dbReference>